<evidence type="ECO:0000256" key="1">
    <source>
        <dbReference type="SAM" id="SignalP"/>
    </source>
</evidence>
<protein>
    <recommendedName>
        <fullName evidence="4">Outer membrane protein beta-barrel domain-containing protein</fullName>
    </recommendedName>
</protein>
<proteinExistence type="predicted"/>
<feature type="chain" id="PRO_5039000955" description="Outer membrane protein beta-barrel domain-containing protein" evidence="1">
    <location>
        <begin position="20"/>
        <end position="242"/>
    </location>
</feature>
<evidence type="ECO:0000313" key="2">
    <source>
        <dbReference type="EMBL" id="MBO8476630.1"/>
    </source>
</evidence>
<sequence>MRRLIFIIAAVAACFAATAQVQGNYDYILLNNGTVVRGIVVGDASGLTITVQTPSGEFLTYQKSEINKISRENPADSLKQGKTTYSEYYQYEKGFWFGFDLYGGISTNIGGSNGGLTELDFTAGYRFNEYVRVGAGIGARYYINNGNIRGRSVEWSFPIYANVRGNILPSYERRVVPYYSFSVGGALRDGVLVRPTIGARFGDFKRSAFLLGLSYVGQSLKRPDDNGDKFQSFVALSVGYEF</sequence>
<gene>
    <name evidence="2" type="ORF">IAB88_06520</name>
</gene>
<organism evidence="2 3">
    <name type="scientific">Candidatus Limisoma faecipullorum</name>
    <dbReference type="NCBI Taxonomy" id="2840854"/>
    <lineage>
        <taxon>Bacteria</taxon>
        <taxon>Pseudomonadati</taxon>
        <taxon>Bacteroidota</taxon>
        <taxon>Bacteroidia</taxon>
        <taxon>Bacteroidales</taxon>
        <taxon>Candidatus Limisoma</taxon>
    </lineage>
</organism>
<reference evidence="2" key="1">
    <citation type="submission" date="2020-10" db="EMBL/GenBank/DDBJ databases">
        <authorList>
            <person name="Gilroy R."/>
        </authorList>
    </citation>
    <scope>NUCLEOTIDE SEQUENCE</scope>
    <source>
        <strain evidence="2">6919</strain>
    </source>
</reference>
<dbReference type="Proteomes" id="UP000823598">
    <property type="component" value="Unassembled WGS sequence"/>
</dbReference>
<feature type="signal peptide" evidence="1">
    <location>
        <begin position="1"/>
        <end position="19"/>
    </location>
</feature>
<comment type="caution">
    <text evidence="2">The sequence shown here is derived from an EMBL/GenBank/DDBJ whole genome shotgun (WGS) entry which is preliminary data.</text>
</comment>
<evidence type="ECO:0000313" key="3">
    <source>
        <dbReference type="Proteomes" id="UP000823598"/>
    </source>
</evidence>
<keyword evidence="1" id="KW-0732">Signal</keyword>
<dbReference type="EMBL" id="JADIMC010000073">
    <property type="protein sequence ID" value="MBO8476630.1"/>
    <property type="molecule type" value="Genomic_DNA"/>
</dbReference>
<dbReference type="AlphaFoldDB" id="A0A9D9NKB8"/>
<accession>A0A9D9NKB8</accession>
<evidence type="ECO:0008006" key="4">
    <source>
        <dbReference type="Google" id="ProtNLM"/>
    </source>
</evidence>
<reference evidence="2" key="2">
    <citation type="journal article" date="2021" name="PeerJ">
        <title>Extensive microbial diversity within the chicken gut microbiome revealed by metagenomics and culture.</title>
        <authorList>
            <person name="Gilroy R."/>
            <person name="Ravi A."/>
            <person name="Getino M."/>
            <person name="Pursley I."/>
            <person name="Horton D.L."/>
            <person name="Alikhan N.F."/>
            <person name="Baker D."/>
            <person name="Gharbi K."/>
            <person name="Hall N."/>
            <person name="Watson M."/>
            <person name="Adriaenssens E.M."/>
            <person name="Foster-Nyarko E."/>
            <person name="Jarju S."/>
            <person name="Secka A."/>
            <person name="Antonio M."/>
            <person name="Oren A."/>
            <person name="Chaudhuri R.R."/>
            <person name="La Ragione R."/>
            <person name="Hildebrand F."/>
            <person name="Pallen M.J."/>
        </authorList>
    </citation>
    <scope>NUCLEOTIDE SEQUENCE</scope>
    <source>
        <strain evidence="2">6919</strain>
    </source>
</reference>
<name>A0A9D9NKB8_9BACT</name>